<dbReference type="PANTHER" id="PTHR35813:SF1">
    <property type="entry name" value="INNER MEMBRANE PROTEIN YBAN"/>
    <property type="match status" value="1"/>
</dbReference>
<accession>A0A266Q6U0</accession>
<dbReference type="GO" id="GO:0005886">
    <property type="term" value="C:plasma membrane"/>
    <property type="evidence" value="ECO:0007669"/>
    <property type="project" value="UniProtKB-SubCell"/>
</dbReference>
<reference evidence="4" key="1">
    <citation type="submission" date="2017-05" db="EMBL/GenBank/DDBJ databases">
        <authorList>
            <person name="Barney B.M."/>
        </authorList>
    </citation>
    <scope>NUCLEOTIDE SEQUENCE [LARGE SCALE GENOMIC DNA]</scope>
    <source>
        <strain evidence="4">PSBB022</strain>
    </source>
</reference>
<feature type="transmembrane region" description="Helical" evidence="2">
    <location>
        <begin position="73"/>
        <end position="89"/>
    </location>
</feature>
<dbReference type="PANTHER" id="PTHR35813">
    <property type="entry name" value="INNER MEMBRANE PROTEIN YBAN"/>
    <property type="match status" value="1"/>
</dbReference>
<protein>
    <recommendedName>
        <fullName evidence="1">Inner membrane protein</fullName>
    </recommendedName>
</protein>
<keyword evidence="2" id="KW-0812">Transmembrane</keyword>
<gene>
    <name evidence="3" type="ORF">CBP51_00710</name>
</gene>
<dbReference type="RefSeq" id="WP_244904452.1">
    <property type="nucleotide sequence ID" value="NZ_NHNI01000001.1"/>
</dbReference>
<keyword evidence="2" id="KW-1133">Transmembrane helix</keyword>
<dbReference type="EMBL" id="NHNI01000001">
    <property type="protein sequence ID" value="OZY85607.1"/>
    <property type="molecule type" value="Genomic_DNA"/>
</dbReference>
<organism evidence="3 4">
    <name type="scientific">Cellvibrio mixtus</name>
    <dbReference type="NCBI Taxonomy" id="39650"/>
    <lineage>
        <taxon>Bacteria</taxon>
        <taxon>Pseudomonadati</taxon>
        <taxon>Pseudomonadota</taxon>
        <taxon>Gammaproteobacteria</taxon>
        <taxon>Cellvibrionales</taxon>
        <taxon>Cellvibrionaceae</taxon>
        <taxon>Cellvibrio</taxon>
    </lineage>
</organism>
<name>A0A266Q6U0_9GAMM</name>
<dbReference type="Pfam" id="PF04304">
    <property type="entry name" value="DUF454"/>
    <property type="match status" value="1"/>
</dbReference>
<comment type="subcellular location">
    <subcellularLocation>
        <location evidence="1">Cell inner membrane</location>
        <topology evidence="1">Multi-pass membrane protein</topology>
    </subcellularLocation>
</comment>
<dbReference type="InterPro" id="IPR007401">
    <property type="entry name" value="DUF454"/>
</dbReference>
<dbReference type="Proteomes" id="UP000216101">
    <property type="component" value="Unassembled WGS sequence"/>
</dbReference>
<evidence type="ECO:0000313" key="3">
    <source>
        <dbReference type="EMBL" id="OZY85607.1"/>
    </source>
</evidence>
<evidence type="ECO:0000256" key="1">
    <source>
        <dbReference type="PIRNR" id="PIRNR016789"/>
    </source>
</evidence>
<keyword evidence="1" id="KW-0997">Cell inner membrane</keyword>
<sequence length="127" mass="14608">MMKWLWRSLALIALILGFIGVIVPGMPTTVFMLMAAGAASRGWPALHDWLLRHPRFGPPIHHWRDHGAVPRKAKWLALATMLLSMWMICASPSALWVKWCIPSFMTLILIWLWTRPEIKSIATEHHH</sequence>
<evidence type="ECO:0000256" key="2">
    <source>
        <dbReference type="SAM" id="Phobius"/>
    </source>
</evidence>
<keyword evidence="1" id="KW-1003">Cell membrane</keyword>
<proteinExistence type="predicted"/>
<evidence type="ECO:0000313" key="4">
    <source>
        <dbReference type="Proteomes" id="UP000216101"/>
    </source>
</evidence>
<comment type="caution">
    <text evidence="3">The sequence shown here is derived from an EMBL/GenBank/DDBJ whole genome shotgun (WGS) entry which is preliminary data.</text>
</comment>
<keyword evidence="4" id="KW-1185">Reference proteome</keyword>
<dbReference type="AlphaFoldDB" id="A0A266Q6U0"/>
<keyword evidence="1 2" id="KW-0472">Membrane</keyword>
<dbReference type="PIRSF" id="PIRSF016789">
    <property type="entry name" value="DUF454"/>
    <property type="match status" value="1"/>
</dbReference>